<sequence>MVYCRSDTARLCFSCDVYIHAANALSRRHLRAPVCDRCGSQAAIIRCLEDKVSLCQICDWNGCLGIGPGHQRETMNCYSGCPSLAELSRFWSCIFFSSSLNEEDVNWPGWKIMPTNESSVNNRWEQGENSSVRLNGLDSSTKFGPWMSSSSEEPNANSVVCGGVQQVGFQETNLSKVGCPPFKDIRNYDDDGFSEGFNVDDVGLSFENSDELFGCPQSNSMYPYEDVGMDGILMEKNFSVGDSDGPNESITEVIMGFQFEGEIITTLNYTESSSSLEASIEPKEEEALEAKPTIDDISNELPISLNATWNHFATKFENSRYNVNASSGVSSVDVATVGAIQAVAGCSDQLLFNPNGNTNINLSFPSGQVHPSISLSVSNLTGESNVADYQDCGVSPIFLSGESPWDSNLEASGPEARDRAKMRYNEKKKARTLESMILVCIYL</sequence>
<dbReference type="Proteomes" id="UP001234297">
    <property type="component" value="Chromosome 6"/>
</dbReference>
<name>A0ACC2L430_PERAE</name>
<evidence type="ECO:0000313" key="1">
    <source>
        <dbReference type="EMBL" id="KAJ8627936.1"/>
    </source>
</evidence>
<dbReference type="EMBL" id="CM056814">
    <property type="protein sequence ID" value="KAJ8627936.1"/>
    <property type="molecule type" value="Genomic_DNA"/>
</dbReference>
<keyword evidence="2" id="KW-1185">Reference proteome</keyword>
<proteinExistence type="predicted"/>
<gene>
    <name evidence="1" type="ORF">MRB53_021243</name>
</gene>
<organism evidence="1 2">
    <name type="scientific">Persea americana</name>
    <name type="common">Avocado</name>
    <dbReference type="NCBI Taxonomy" id="3435"/>
    <lineage>
        <taxon>Eukaryota</taxon>
        <taxon>Viridiplantae</taxon>
        <taxon>Streptophyta</taxon>
        <taxon>Embryophyta</taxon>
        <taxon>Tracheophyta</taxon>
        <taxon>Spermatophyta</taxon>
        <taxon>Magnoliopsida</taxon>
        <taxon>Magnoliidae</taxon>
        <taxon>Laurales</taxon>
        <taxon>Lauraceae</taxon>
        <taxon>Persea</taxon>
    </lineage>
</organism>
<reference evidence="1 2" key="1">
    <citation type="journal article" date="2022" name="Hortic Res">
        <title>A haplotype resolved chromosomal level avocado genome allows analysis of novel avocado genes.</title>
        <authorList>
            <person name="Nath O."/>
            <person name="Fletcher S.J."/>
            <person name="Hayward A."/>
            <person name="Shaw L.M."/>
            <person name="Masouleh A.K."/>
            <person name="Furtado A."/>
            <person name="Henry R.J."/>
            <person name="Mitter N."/>
        </authorList>
    </citation>
    <scope>NUCLEOTIDE SEQUENCE [LARGE SCALE GENOMIC DNA]</scope>
    <source>
        <strain evidence="2">cv. Hass</strain>
    </source>
</reference>
<protein>
    <submittedName>
        <fullName evidence="1">Uncharacterized protein</fullName>
    </submittedName>
</protein>
<accession>A0ACC2L430</accession>
<comment type="caution">
    <text evidence="1">The sequence shown here is derived from an EMBL/GenBank/DDBJ whole genome shotgun (WGS) entry which is preliminary data.</text>
</comment>
<evidence type="ECO:0000313" key="2">
    <source>
        <dbReference type="Proteomes" id="UP001234297"/>
    </source>
</evidence>